<dbReference type="Pfam" id="PF02538">
    <property type="entry name" value="Hydantoinase_B"/>
    <property type="match status" value="1"/>
</dbReference>
<name>A0A450UNJ1_9GAMM</name>
<sequence length="71" mass="7314">MDRILAKGMTTTARSPPFGMAGGESGKTGRSYVERAGGDQEELASTQEVAMEAGDVLVIETPRGGGEPDEG</sequence>
<gene>
    <name evidence="3" type="ORF">BECKLFY1418B_GA0070995_105316</name>
</gene>
<dbReference type="AlphaFoldDB" id="A0A450UNJ1"/>
<dbReference type="GO" id="GO:0003824">
    <property type="term" value="F:catalytic activity"/>
    <property type="evidence" value="ECO:0007669"/>
    <property type="project" value="InterPro"/>
</dbReference>
<evidence type="ECO:0000313" key="3">
    <source>
        <dbReference type="EMBL" id="VFJ94079.1"/>
    </source>
</evidence>
<organism evidence="3">
    <name type="scientific">Candidatus Kentrum sp. LFY</name>
    <dbReference type="NCBI Taxonomy" id="2126342"/>
    <lineage>
        <taxon>Bacteria</taxon>
        <taxon>Pseudomonadati</taxon>
        <taxon>Pseudomonadota</taxon>
        <taxon>Gammaproteobacteria</taxon>
        <taxon>Candidatus Kentrum</taxon>
    </lineage>
</organism>
<feature type="domain" description="Hydantoinase B/oxoprolinase" evidence="2">
    <location>
        <begin position="9"/>
        <end position="66"/>
    </location>
</feature>
<evidence type="ECO:0000259" key="2">
    <source>
        <dbReference type="Pfam" id="PF02538"/>
    </source>
</evidence>
<dbReference type="InterPro" id="IPR003692">
    <property type="entry name" value="Hydantoinase_B"/>
</dbReference>
<proteinExistence type="predicted"/>
<feature type="region of interest" description="Disordered" evidence="1">
    <location>
        <begin position="1"/>
        <end position="32"/>
    </location>
</feature>
<dbReference type="EMBL" id="CAADFF010000053">
    <property type="protein sequence ID" value="VFJ94079.1"/>
    <property type="molecule type" value="Genomic_DNA"/>
</dbReference>
<protein>
    <submittedName>
        <fullName evidence="3">Hydantoinase B/oxoprolinase</fullName>
    </submittedName>
</protein>
<reference evidence="3" key="1">
    <citation type="submission" date="2019-02" db="EMBL/GenBank/DDBJ databases">
        <authorList>
            <person name="Gruber-Vodicka R. H."/>
            <person name="Seah K. B. B."/>
        </authorList>
    </citation>
    <scope>NUCLEOTIDE SEQUENCE</scope>
    <source>
        <strain evidence="3">BECK_M7</strain>
    </source>
</reference>
<evidence type="ECO:0000256" key="1">
    <source>
        <dbReference type="SAM" id="MobiDB-lite"/>
    </source>
</evidence>
<accession>A0A450UNJ1</accession>